<accession>A0ABP7JBE9</accession>
<dbReference type="Proteomes" id="UP001501009">
    <property type="component" value="Unassembled WGS sequence"/>
</dbReference>
<name>A0ABP7JBE9_9ACTN</name>
<reference evidence="3" key="1">
    <citation type="journal article" date="2019" name="Int. J. Syst. Evol. Microbiol.">
        <title>The Global Catalogue of Microorganisms (GCM) 10K type strain sequencing project: providing services to taxonomists for standard genome sequencing and annotation.</title>
        <authorList>
            <consortium name="The Broad Institute Genomics Platform"/>
            <consortium name="The Broad Institute Genome Sequencing Center for Infectious Disease"/>
            <person name="Wu L."/>
            <person name="Ma J."/>
        </authorList>
    </citation>
    <scope>NUCLEOTIDE SEQUENCE [LARGE SCALE GENOMIC DNA]</scope>
    <source>
        <strain evidence="3">JCM 17138</strain>
    </source>
</reference>
<keyword evidence="3" id="KW-1185">Reference proteome</keyword>
<feature type="region of interest" description="Disordered" evidence="1">
    <location>
        <begin position="1"/>
        <end position="36"/>
    </location>
</feature>
<feature type="compositionally biased region" description="Basic and acidic residues" evidence="1">
    <location>
        <begin position="1"/>
        <end position="13"/>
    </location>
</feature>
<evidence type="ECO:0000313" key="2">
    <source>
        <dbReference type="EMBL" id="GAA3840017.1"/>
    </source>
</evidence>
<proteinExistence type="predicted"/>
<protein>
    <submittedName>
        <fullName evidence="2">Uncharacterized protein</fullName>
    </submittedName>
</protein>
<dbReference type="EMBL" id="BAABDE010000038">
    <property type="protein sequence ID" value="GAA3840017.1"/>
    <property type="molecule type" value="Genomic_DNA"/>
</dbReference>
<sequence>MESAVHRCGERSGKQPQAVARGDGTTGHHARDMTDPSVVFSFETSISTLVTSDSQGQQRLKG</sequence>
<evidence type="ECO:0000313" key="3">
    <source>
        <dbReference type="Proteomes" id="UP001501009"/>
    </source>
</evidence>
<gene>
    <name evidence="2" type="ORF">GCM10022403_085330</name>
</gene>
<evidence type="ECO:0000256" key="1">
    <source>
        <dbReference type="SAM" id="MobiDB-lite"/>
    </source>
</evidence>
<organism evidence="2 3">
    <name type="scientific">Streptomyces coacervatus</name>
    <dbReference type="NCBI Taxonomy" id="647381"/>
    <lineage>
        <taxon>Bacteria</taxon>
        <taxon>Bacillati</taxon>
        <taxon>Actinomycetota</taxon>
        <taxon>Actinomycetes</taxon>
        <taxon>Kitasatosporales</taxon>
        <taxon>Streptomycetaceae</taxon>
        <taxon>Streptomyces</taxon>
    </lineage>
</organism>
<comment type="caution">
    <text evidence="2">The sequence shown here is derived from an EMBL/GenBank/DDBJ whole genome shotgun (WGS) entry which is preliminary data.</text>
</comment>